<keyword evidence="2" id="KW-1185">Reference proteome</keyword>
<dbReference type="Proteomes" id="UP001432322">
    <property type="component" value="Unassembled WGS sequence"/>
</dbReference>
<name>A0AAV5V4A9_9BILA</name>
<sequence length="144" mass="16931">KTFFSVCKKHIVEKKGSMEPLSLPPIEKTTTVVEKRVKITTPQISARSTKEAEDADLSCLSSRKIKDITGGWGGSERHLELYNDDDIPVRYALPRTVTLPHRLNDRRIYHQLSRRFERIHSYQRYPRDIYFYERYGLDPDFSDI</sequence>
<feature type="non-terminal residue" evidence="1">
    <location>
        <position position="1"/>
    </location>
</feature>
<reference evidence="1" key="1">
    <citation type="submission" date="2023-10" db="EMBL/GenBank/DDBJ databases">
        <title>Genome assembly of Pristionchus species.</title>
        <authorList>
            <person name="Yoshida K."/>
            <person name="Sommer R.J."/>
        </authorList>
    </citation>
    <scope>NUCLEOTIDE SEQUENCE</scope>
    <source>
        <strain evidence="1">RS5133</strain>
    </source>
</reference>
<gene>
    <name evidence="1" type="ORF">PFISCL1PPCAC_4011</name>
</gene>
<dbReference type="AlphaFoldDB" id="A0AAV5V4A9"/>
<evidence type="ECO:0000313" key="2">
    <source>
        <dbReference type="Proteomes" id="UP001432322"/>
    </source>
</evidence>
<comment type="caution">
    <text evidence="1">The sequence shown here is derived from an EMBL/GenBank/DDBJ whole genome shotgun (WGS) entry which is preliminary data.</text>
</comment>
<proteinExistence type="predicted"/>
<accession>A0AAV5V4A9</accession>
<evidence type="ECO:0000313" key="1">
    <source>
        <dbReference type="EMBL" id="GMT12714.1"/>
    </source>
</evidence>
<dbReference type="EMBL" id="BTSY01000002">
    <property type="protein sequence ID" value="GMT12714.1"/>
    <property type="molecule type" value="Genomic_DNA"/>
</dbReference>
<organism evidence="1 2">
    <name type="scientific">Pristionchus fissidentatus</name>
    <dbReference type="NCBI Taxonomy" id="1538716"/>
    <lineage>
        <taxon>Eukaryota</taxon>
        <taxon>Metazoa</taxon>
        <taxon>Ecdysozoa</taxon>
        <taxon>Nematoda</taxon>
        <taxon>Chromadorea</taxon>
        <taxon>Rhabditida</taxon>
        <taxon>Rhabditina</taxon>
        <taxon>Diplogasteromorpha</taxon>
        <taxon>Diplogasteroidea</taxon>
        <taxon>Neodiplogasteridae</taxon>
        <taxon>Pristionchus</taxon>
    </lineage>
</organism>
<protein>
    <submittedName>
        <fullName evidence="1">Uncharacterized protein</fullName>
    </submittedName>
</protein>